<sequence>MLNDEKTIYLVDDDDDDRMIISQAVHQLMGNVNIIEFSSGFEFLDRVLGQQPSQQTLVLMDINMPRVSGLEVITAMRLDPSCKHLPILAISTATDPGLIDKLIASGASGYFEKPASFEQVTQLANDINDFYVSHYR</sequence>
<feature type="domain" description="Response regulatory" evidence="2">
    <location>
        <begin position="7"/>
        <end position="128"/>
    </location>
</feature>
<evidence type="ECO:0000313" key="3">
    <source>
        <dbReference type="EMBL" id="MCF0041494.1"/>
    </source>
</evidence>
<dbReference type="PANTHER" id="PTHR44520">
    <property type="entry name" value="RESPONSE REGULATOR RCP1-RELATED"/>
    <property type="match status" value="1"/>
</dbReference>
<dbReference type="RefSeq" id="WP_234614255.1">
    <property type="nucleotide sequence ID" value="NZ_CP098806.1"/>
</dbReference>
<protein>
    <submittedName>
        <fullName evidence="3">Response regulator</fullName>
    </submittedName>
</protein>
<dbReference type="InterPro" id="IPR011006">
    <property type="entry name" value="CheY-like_superfamily"/>
</dbReference>
<evidence type="ECO:0000259" key="2">
    <source>
        <dbReference type="PROSITE" id="PS50110"/>
    </source>
</evidence>
<accession>A0A9X1TB00</accession>
<keyword evidence="4" id="KW-1185">Reference proteome</keyword>
<name>A0A9X1TB00_9BACT</name>
<reference evidence="3" key="1">
    <citation type="submission" date="2021-12" db="EMBL/GenBank/DDBJ databases">
        <title>Novel species in genus Dyadobacter.</title>
        <authorList>
            <person name="Ma C."/>
        </authorList>
    </citation>
    <scope>NUCLEOTIDE SEQUENCE</scope>
    <source>
        <strain evidence="3">CY399</strain>
    </source>
</reference>
<dbReference type="GO" id="GO:0000160">
    <property type="term" value="P:phosphorelay signal transduction system"/>
    <property type="evidence" value="ECO:0007669"/>
    <property type="project" value="InterPro"/>
</dbReference>
<comment type="caution">
    <text evidence="3">The sequence shown here is derived from an EMBL/GenBank/DDBJ whole genome shotgun (WGS) entry which is preliminary data.</text>
</comment>
<dbReference type="SUPFAM" id="SSF52172">
    <property type="entry name" value="CheY-like"/>
    <property type="match status" value="1"/>
</dbReference>
<dbReference type="PANTHER" id="PTHR44520:SF1">
    <property type="entry name" value="TWO-COMPONENT SYSTEM REGULATORY PROTEIN"/>
    <property type="match status" value="1"/>
</dbReference>
<dbReference type="EMBL" id="JAJTTA010000002">
    <property type="protein sequence ID" value="MCF0041494.1"/>
    <property type="molecule type" value="Genomic_DNA"/>
</dbReference>
<proteinExistence type="predicted"/>
<dbReference type="InterPro" id="IPR052893">
    <property type="entry name" value="TCS_response_regulator"/>
</dbReference>
<keyword evidence="1" id="KW-0597">Phosphoprotein</keyword>
<dbReference type="Pfam" id="PF00072">
    <property type="entry name" value="Response_reg"/>
    <property type="match status" value="1"/>
</dbReference>
<dbReference type="Proteomes" id="UP001139700">
    <property type="component" value="Unassembled WGS sequence"/>
</dbReference>
<dbReference type="Gene3D" id="3.40.50.2300">
    <property type="match status" value="1"/>
</dbReference>
<evidence type="ECO:0000313" key="4">
    <source>
        <dbReference type="Proteomes" id="UP001139700"/>
    </source>
</evidence>
<dbReference type="AlphaFoldDB" id="A0A9X1TB00"/>
<gene>
    <name evidence="3" type="ORF">LXM24_15420</name>
</gene>
<dbReference type="PROSITE" id="PS50110">
    <property type="entry name" value="RESPONSE_REGULATORY"/>
    <property type="match status" value="1"/>
</dbReference>
<feature type="modified residue" description="4-aspartylphosphate" evidence="1">
    <location>
        <position position="61"/>
    </location>
</feature>
<dbReference type="InterPro" id="IPR001789">
    <property type="entry name" value="Sig_transdc_resp-reg_receiver"/>
</dbReference>
<dbReference type="SMART" id="SM00448">
    <property type="entry name" value="REC"/>
    <property type="match status" value="1"/>
</dbReference>
<organism evidence="3 4">
    <name type="scientific">Dyadobacter fanqingshengii</name>
    <dbReference type="NCBI Taxonomy" id="2906443"/>
    <lineage>
        <taxon>Bacteria</taxon>
        <taxon>Pseudomonadati</taxon>
        <taxon>Bacteroidota</taxon>
        <taxon>Cytophagia</taxon>
        <taxon>Cytophagales</taxon>
        <taxon>Spirosomataceae</taxon>
        <taxon>Dyadobacter</taxon>
    </lineage>
</organism>
<evidence type="ECO:0000256" key="1">
    <source>
        <dbReference type="PROSITE-ProRule" id="PRU00169"/>
    </source>
</evidence>